<dbReference type="Proteomes" id="UP000265520">
    <property type="component" value="Unassembled WGS sequence"/>
</dbReference>
<reference evidence="1 2" key="1">
    <citation type="journal article" date="2018" name="Front. Plant Sci.">
        <title>Red Clover (Trifolium pratense) and Zigzag Clover (T. medium) - A Picture of Genomic Similarities and Differences.</title>
        <authorList>
            <person name="Dluhosova J."/>
            <person name="Istvanek J."/>
            <person name="Nedelnik J."/>
            <person name="Repkova J."/>
        </authorList>
    </citation>
    <scope>NUCLEOTIDE SEQUENCE [LARGE SCALE GENOMIC DNA]</scope>
    <source>
        <strain evidence="2">cv. 10/8</strain>
        <tissue evidence="1">Leaf</tissue>
    </source>
</reference>
<evidence type="ECO:0000313" key="2">
    <source>
        <dbReference type="Proteomes" id="UP000265520"/>
    </source>
</evidence>
<protein>
    <submittedName>
        <fullName evidence="1">Uncharacterized protein</fullName>
    </submittedName>
</protein>
<proteinExistence type="predicted"/>
<keyword evidence="2" id="KW-1185">Reference proteome</keyword>
<dbReference type="EMBL" id="LXQA011375204">
    <property type="protein sequence ID" value="MCI95072.1"/>
    <property type="molecule type" value="Genomic_DNA"/>
</dbReference>
<comment type="caution">
    <text evidence="1">The sequence shown here is derived from an EMBL/GenBank/DDBJ whole genome shotgun (WGS) entry which is preliminary data.</text>
</comment>
<evidence type="ECO:0000313" key="1">
    <source>
        <dbReference type="EMBL" id="MCI95072.1"/>
    </source>
</evidence>
<accession>A0A392W5U0</accession>
<organism evidence="1 2">
    <name type="scientific">Trifolium medium</name>
    <dbReference type="NCBI Taxonomy" id="97028"/>
    <lineage>
        <taxon>Eukaryota</taxon>
        <taxon>Viridiplantae</taxon>
        <taxon>Streptophyta</taxon>
        <taxon>Embryophyta</taxon>
        <taxon>Tracheophyta</taxon>
        <taxon>Spermatophyta</taxon>
        <taxon>Magnoliopsida</taxon>
        <taxon>eudicotyledons</taxon>
        <taxon>Gunneridae</taxon>
        <taxon>Pentapetalae</taxon>
        <taxon>rosids</taxon>
        <taxon>fabids</taxon>
        <taxon>Fabales</taxon>
        <taxon>Fabaceae</taxon>
        <taxon>Papilionoideae</taxon>
        <taxon>50 kb inversion clade</taxon>
        <taxon>NPAAA clade</taxon>
        <taxon>Hologalegina</taxon>
        <taxon>IRL clade</taxon>
        <taxon>Trifolieae</taxon>
        <taxon>Trifolium</taxon>
    </lineage>
</organism>
<sequence length="21" mass="2815">MRQRRWMEYLKDFDFDLKCHP</sequence>
<feature type="non-terminal residue" evidence="1">
    <location>
        <position position="21"/>
    </location>
</feature>
<dbReference type="AlphaFoldDB" id="A0A392W5U0"/>
<name>A0A392W5U0_9FABA</name>